<reference evidence="5 6" key="1">
    <citation type="submission" date="2018-08" db="EMBL/GenBank/DDBJ databases">
        <title>Recombination of ecologically and evolutionarily significant loci maintains genetic cohesion in the Pseudomonas syringae species complex.</title>
        <authorList>
            <person name="Dillon M."/>
            <person name="Thakur S."/>
            <person name="Almeida R.N.D."/>
            <person name="Weir B.S."/>
            <person name="Guttman D.S."/>
        </authorList>
    </citation>
    <scope>NUCLEOTIDE SEQUENCE [LARGE SCALE GENOMIC DNA]</scope>
    <source>
        <strain evidence="5 6">ICMP 19473</strain>
    </source>
</reference>
<gene>
    <name evidence="5" type="ORF">ALP40_05286</name>
</gene>
<evidence type="ECO:0008006" key="7">
    <source>
        <dbReference type="Google" id="ProtNLM"/>
    </source>
</evidence>
<dbReference type="PANTHER" id="PTHR17920">
    <property type="entry name" value="TRANSMEMBRANE AND COILED-COIL DOMAIN-CONTAINING PROTEIN 4 TMCO4"/>
    <property type="match status" value="1"/>
</dbReference>
<comment type="caution">
    <text evidence="5">The sequence shown here is derived from an EMBL/GenBank/DDBJ whole genome shotgun (WGS) entry which is preliminary data.</text>
</comment>
<dbReference type="InterPro" id="IPR029058">
    <property type="entry name" value="AB_hydrolase_fold"/>
</dbReference>
<keyword evidence="4" id="KW-0472">Membrane</keyword>
<protein>
    <recommendedName>
        <fullName evidence="7">DUF726 domain-containing protein</fullName>
    </recommendedName>
</protein>
<dbReference type="AlphaFoldDB" id="A0A3M5NWI3"/>
<keyword evidence="3" id="KW-1133">Transmembrane helix</keyword>
<dbReference type="EMBL" id="RBTP01000076">
    <property type="protein sequence ID" value="RMT76759.1"/>
    <property type="molecule type" value="Genomic_DNA"/>
</dbReference>
<dbReference type="GO" id="GO:0016020">
    <property type="term" value="C:membrane"/>
    <property type="evidence" value="ECO:0007669"/>
    <property type="project" value="UniProtKB-SubCell"/>
</dbReference>
<organism evidence="5 6">
    <name type="scientific">Pseudomonas viridiflava</name>
    <name type="common">Phytomonas viridiflava</name>
    <dbReference type="NCBI Taxonomy" id="33069"/>
    <lineage>
        <taxon>Bacteria</taxon>
        <taxon>Pseudomonadati</taxon>
        <taxon>Pseudomonadota</taxon>
        <taxon>Gammaproteobacteria</taxon>
        <taxon>Pseudomonadales</taxon>
        <taxon>Pseudomonadaceae</taxon>
        <taxon>Pseudomonas</taxon>
    </lineage>
</organism>
<evidence type="ECO:0000313" key="6">
    <source>
        <dbReference type="Proteomes" id="UP000273854"/>
    </source>
</evidence>
<dbReference type="InterPro" id="IPR007941">
    <property type="entry name" value="DUF726"/>
</dbReference>
<name>A0A3M5NWI3_PSEVI</name>
<dbReference type="Proteomes" id="UP000273854">
    <property type="component" value="Unassembled WGS sequence"/>
</dbReference>
<accession>A0A3M5NWI3</accession>
<dbReference type="PANTHER" id="PTHR17920:SF3">
    <property type="entry name" value="TRANSMEMBRANE AND COILED-COIL DOMAIN-CONTAINING PROTEIN 4"/>
    <property type="match status" value="1"/>
</dbReference>
<proteinExistence type="predicted"/>
<evidence type="ECO:0000256" key="1">
    <source>
        <dbReference type="ARBA" id="ARBA00004141"/>
    </source>
</evidence>
<dbReference type="SUPFAM" id="SSF53474">
    <property type="entry name" value="alpha/beta-Hydrolases"/>
    <property type="match status" value="1"/>
</dbReference>
<comment type="subcellular location">
    <subcellularLocation>
        <location evidence="1">Membrane</location>
        <topology evidence="1">Multi-pass membrane protein</topology>
    </subcellularLocation>
</comment>
<evidence type="ECO:0000256" key="2">
    <source>
        <dbReference type="ARBA" id="ARBA00022692"/>
    </source>
</evidence>
<evidence type="ECO:0000313" key="5">
    <source>
        <dbReference type="EMBL" id="RMT76759.1"/>
    </source>
</evidence>
<dbReference type="Gene3D" id="3.40.50.1820">
    <property type="entry name" value="alpha/beta hydrolase"/>
    <property type="match status" value="1"/>
</dbReference>
<sequence>MSEIERERHGQAKQDNVDNHFKFLTLPRPSGSVANIFIHGYSSGHDLNDRRLLANSIPAALRQSVNILAFWPSSHFAQMDNRSRGLLVAAARMHPLAGAAALAGDRAYHFSRIRSRAEAMGKVLLAQLDRYLFEQHPNVTRVNLIGHSLGARLLISALKGLDRPPEHGLVIGDVLLMAAAARVSGDDAKVLKRRISGRLVNAYSSEDHVLLLNLGEKSLGRGPVEHFENVYMEGYRHHHYWTRLQEVLIATCFSGCEGMDLNDVALQMTNQDPVLQDTYLHTVLARSPDYLLEAAIKHLSSSRWTHLKASEQDRTYAFVREFQLVAGHCVVNAARRRGISYTRVLGMLARQYDLGDALHQCATVVEVEELLLRTFFQHAFTAAHPLAEMPRASVKAMPWDVYARHIDTLAERLTVSSFFKPAGTDSEPLTSASRSVATVQEPGRQPGSLKGLLAAIRQAPVQRVLTRFGAAFKPGYSALIPTVAIVFYARVMLDDDGLM</sequence>
<dbReference type="Pfam" id="PF05277">
    <property type="entry name" value="DUF726"/>
    <property type="match status" value="1"/>
</dbReference>
<keyword evidence="2" id="KW-0812">Transmembrane</keyword>
<evidence type="ECO:0000256" key="4">
    <source>
        <dbReference type="ARBA" id="ARBA00023136"/>
    </source>
</evidence>
<evidence type="ECO:0000256" key="3">
    <source>
        <dbReference type="ARBA" id="ARBA00022989"/>
    </source>
</evidence>